<name>A0A261GEN5_9BIFI</name>
<dbReference type="RefSeq" id="WP_193042837.1">
    <property type="nucleotide sequence ID" value="NZ_CP062938.1"/>
</dbReference>
<dbReference type="EMBL" id="CP062938">
    <property type="protein sequence ID" value="QOL32081.1"/>
    <property type="molecule type" value="Genomic_DNA"/>
</dbReference>
<evidence type="ECO:0000313" key="1">
    <source>
        <dbReference type="EMBL" id="OZG69535.1"/>
    </source>
</evidence>
<dbReference type="InterPro" id="IPR046929">
    <property type="entry name" value="HTH_Tnp"/>
</dbReference>
<reference evidence="2 4" key="2">
    <citation type="submission" date="2020-10" db="EMBL/GenBank/DDBJ databases">
        <title>Genome sequencing of Bifidobacterium eulemuris_DSMZ_100216.</title>
        <authorList>
            <person name="Kim J."/>
        </authorList>
    </citation>
    <scope>NUCLEOTIDE SEQUENCE [LARGE SCALE GENOMIC DNA]</scope>
    <source>
        <strain evidence="2 4">DSM 100216</strain>
    </source>
</reference>
<protein>
    <submittedName>
        <fullName evidence="1">Uncharacterized protein</fullName>
    </submittedName>
</protein>
<dbReference type="AlphaFoldDB" id="A0A261GEN5"/>
<evidence type="ECO:0000313" key="2">
    <source>
        <dbReference type="EMBL" id="QOL32081.1"/>
    </source>
</evidence>
<reference evidence="1 3" key="1">
    <citation type="journal article" date="2017" name="BMC Genomics">
        <title>Comparative genomic and phylogenomic analyses of the Bifidobacteriaceae family.</title>
        <authorList>
            <person name="Lugli G.A."/>
            <person name="Milani C."/>
            <person name="Turroni F."/>
            <person name="Duranti S."/>
            <person name="Mancabelli L."/>
            <person name="Mangifesta M."/>
            <person name="Ferrario C."/>
            <person name="Modesto M."/>
            <person name="Mattarelli P."/>
            <person name="Jiri K."/>
            <person name="van Sinderen D."/>
            <person name="Ventura M."/>
        </authorList>
    </citation>
    <scope>NUCLEOTIDE SEQUENCE [LARGE SCALE GENOMIC DNA]</scope>
    <source>
        <strain evidence="1 3">DSM 100216</strain>
    </source>
</reference>
<gene>
    <name evidence="2" type="ORF">BE0216_06100</name>
    <name evidence="1" type="ORF">BEUL_0127</name>
</gene>
<dbReference type="EMBL" id="MWWZ01000002">
    <property type="protein sequence ID" value="OZG69535.1"/>
    <property type="molecule type" value="Genomic_DNA"/>
</dbReference>
<proteinExistence type="predicted"/>
<dbReference type="Pfam" id="PF20310">
    <property type="entry name" value="HTH_Tnp_2"/>
    <property type="match status" value="1"/>
</dbReference>
<evidence type="ECO:0000313" key="4">
    <source>
        <dbReference type="Proteomes" id="UP000593943"/>
    </source>
</evidence>
<dbReference type="Proteomes" id="UP000593943">
    <property type="component" value="Chromosome"/>
</dbReference>
<organism evidence="1 3">
    <name type="scientific">Bifidobacterium eulemuris</name>
    <dbReference type="NCBI Taxonomy" id="1765219"/>
    <lineage>
        <taxon>Bacteria</taxon>
        <taxon>Bacillati</taxon>
        <taxon>Actinomycetota</taxon>
        <taxon>Actinomycetes</taxon>
        <taxon>Bifidobacteriales</taxon>
        <taxon>Bifidobacteriaceae</taxon>
        <taxon>Bifidobacterium</taxon>
    </lineage>
</organism>
<keyword evidence="4" id="KW-1185">Reference proteome</keyword>
<sequence>MGRTAFTREERAYLLTLPAVADVSEYRIHYSPEFRKQFLRRYRAGESPVALFREAGLDPKIIGRKRIERCTNRWASMPLDAQGDDDTRDVDMSVPSGGSLEVLTRSLTLMQARRISELEERVARLEERIAREPVPLPGISVGVTRSDRVQRYQASRHSLGRG</sequence>
<accession>A0A261GEN5</accession>
<dbReference type="Proteomes" id="UP000216057">
    <property type="component" value="Unassembled WGS sequence"/>
</dbReference>
<dbReference type="KEGG" id="beu:BE0216_06100"/>
<evidence type="ECO:0000313" key="3">
    <source>
        <dbReference type="Proteomes" id="UP000216057"/>
    </source>
</evidence>